<keyword evidence="2" id="KW-1185">Reference proteome</keyword>
<accession>A0A7T8K9M6</accession>
<dbReference type="AlphaFoldDB" id="A0A7T8K9M6"/>
<protein>
    <submittedName>
        <fullName evidence="1">Uncharacterized protein</fullName>
    </submittedName>
</protein>
<reference evidence="2" key="1">
    <citation type="submission" date="2021-01" db="EMBL/GenBank/DDBJ databases">
        <title>Caligus Genome Assembly.</title>
        <authorList>
            <person name="Gallardo-Escarate C."/>
        </authorList>
    </citation>
    <scope>NUCLEOTIDE SEQUENCE [LARGE SCALE GENOMIC DNA]</scope>
</reference>
<evidence type="ECO:0000313" key="2">
    <source>
        <dbReference type="Proteomes" id="UP000595437"/>
    </source>
</evidence>
<dbReference type="EMBL" id="CP045897">
    <property type="protein sequence ID" value="QQP51279.1"/>
    <property type="molecule type" value="Genomic_DNA"/>
</dbReference>
<feature type="non-terminal residue" evidence="1">
    <location>
        <position position="1"/>
    </location>
</feature>
<sequence length="172" mass="19367">SVLPLLGPNEPLNYNPRFGSGQASSASKLITSVAEFWQHSEEVYEMNFLTHHRMRILTDTSTRKAIGPPSPFYHAIGGTFSRGVREGIISQKRTSSAGTLVSRRCERLGVENRDLDPRVIMANPLTTQVEKWLRYRVATSSIFTNKSSDSTKCSFCQLEVETSEHLFYNCSF</sequence>
<organism evidence="1 2">
    <name type="scientific">Caligus rogercresseyi</name>
    <name type="common">Sea louse</name>
    <dbReference type="NCBI Taxonomy" id="217165"/>
    <lineage>
        <taxon>Eukaryota</taxon>
        <taxon>Metazoa</taxon>
        <taxon>Ecdysozoa</taxon>
        <taxon>Arthropoda</taxon>
        <taxon>Crustacea</taxon>
        <taxon>Multicrustacea</taxon>
        <taxon>Hexanauplia</taxon>
        <taxon>Copepoda</taxon>
        <taxon>Siphonostomatoida</taxon>
        <taxon>Caligidae</taxon>
        <taxon>Caligus</taxon>
    </lineage>
</organism>
<evidence type="ECO:0000313" key="1">
    <source>
        <dbReference type="EMBL" id="QQP51279.1"/>
    </source>
</evidence>
<gene>
    <name evidence="1" type="ORF">FKW44_012596</name>
</gene>
<name>A0A7T8K9M6_CALRO</name>
<feature type="non-terminal residue" evidence="1">
    <location>
        <position position="172"/>
    </location>
</feature>
<proteinExistence type="predicted"/>
<dbReference type="Proteomes" id="UP000595437">
    <property type="component" value="Chromosome 8"/>
</dbReference>